<keyword evidence="4" id="KW-1185">Reference proteome</keyword>
<dbReference type="Proteomes" id="UP000271464">
    <property type="component" value="Unassembled WGS sequence"/>
</dbReference>
<evidence type="ECO:0000313" key="3">
    <source>
        <dbReference type="EMBL" id="VAZ97436.1"/>
    </source>
</evidence>
<comment type="caution">
    <text evidence="2">The sequence shown here is derived from an EMBL/GenBank/DDBJ whole genome shotgun (WGS) entry which is preliminary data.</text>
</comment>
<dbReference type="AlphaFoldDB" id="A0AB38UZ51"/>
<reference evidence="4 5" key="1">
    <citation type="submission" date="2018-09" db="EMBL/GenBank/DDBJ databases">
        <authorList>
            <person name="Tagini F."/>
        </authorList>
    </citation>
    <scope>NUCLEOTIDE SEQUENCE [LARGE SCALE GENOMIC DNA]</scope>
    <source>
        <strain evidence="3 4">MK4</strain>
        <strain evidence="2 5">MK42</strain>
    </source>
</reference>
<protein>
    <submittedName>
        <fullName evidence="2">Uncharacterized protein</fullName>
    </submittedName>
</protein>
<accession>A0AB38UZ51</accession>
<feature type="region of interest" description="Disordered" evidence="1">
    <location>
        <begin position="161"/>
        <end position="193"/>
    </location>
</feature>
<proteinExistence type="predicted"/>
<evidence type="ECO:0000313" key="2">
    <source>
        <dbReference type="EMBL" id="VAZ85080.1"/>
    </source>
</evidence>
<dbReference type="EMBL" id="UPHM01000102">
    <property type="protein sequence ID" value="VAZ97436.1"/>
    <property type="molecule type" value="Genomic_DNA"/>
</dbReference>
<name>A0AB38UZ51_9MYCO</name>
<organism evidence="2 5">
    <name type="scientific">Mycobacterium persicum</name>
    <dbReference type="NCBI Taxonomy" id="1487726"/>
    <lineage>
        <taxon>Bacteria</taxon>
        <taxon>Bacillati</taxon>
        <taxon>Actinomycetota</taxon>
        <taxon>Actinomycetes</taxon>
        <taxon>Mycobacteriales</taxon>
        <taxon>Mycobacteriaceae</taxon>
        <taxon>Mycobacterium</taxon>
    </lineage>
</organism>
<gene>
    <name evidence="2" type="ORF">LAUMK42_03913</name>
    <name evidence="3" type="ORF">LAUMK4_03847</name>
</gene>
<feature type="region of interest" description="Disordered" evidence="1">
    <location>
        <begin position="1"/>
        <end position="35"/>
    </location>
</feature>
<dbReference type="Proteomes" id="UP000279331">
    <property type="component" value="Unassembled WGS sequence"/>
</dbReference>
<dbReference type="EMBL" id="UPHL01000109">
    <property type="protein sequence ID" value="VAZ85080.1"/>
    <property type="molecule type" value="Genomic_DNA"/>
</dbReference>
<feature type="region of interest" description="Disordered" evidence="1">
    <location>
        <begin position="136"/>
        <end position="155"/>
    </location>
</feature>
<evidence type="ECO:0000313" key="5">
    <source>
        <dbReference type="Proteomes" id="UP000279331"/>
    </source>
</evidence>
<evidence type="ECO:0000313" key="4">
    <source>
        <dbReference type="Proteomes" id="UP000271464"/>
    </source>
</evidence>
<feature type="compositionally biased region" description="Low complexity" evidence="1">
    <location>
        <begin position="9"/>
        <end position="27"/>
    </location>
</feature>
<sequence length="193" mass="18250">MAKEIDPNAATSAATAGTTVAAETTGADKPGATAGTAVSTRTAITAVDSAKDKVFATPTAGATVATGPTATDQPAGAAVAAITATAAGVHCRLKKCAAASGGSVAASSTVAAVAEEEGMATVTAAPAAEPRIVVGGSERGDSSRPSVATVAHNEPGVTTATAIGEHAARPARATVTEPPGMTSVAAGPAPRGH</sequence>
<evidence type="ECO:0000256" key="1">
    <source>
        <dbReference type="SAM" id="MobiDB-lite"/>
    </source>
</evidence>